<keyword evidence="4" id="KW-0539">Nucleus</keyword>
<name>A0A1X2GRF4_9FUNG</name>
<dbReference type="Pfam" id="PF08167">
    <property type="entry name" value="RIX1"/>
    <property type="match status" value="1"/>
</dbReference>
<reference evidence="7 8" key="1">
    <citation type="submission" date="2016-07" db="EMBL/GenBank/DDBJ databases">
        <title>Pervasive Adenine N6-methylation of Active Genes in Fungi.</title>
        <authorList>
            <consortium name="DOE Joint Genome Institute"/>
            <person name="Mondo S.J."/>
            <person name="Dannebaum R.O."/>
            <person name="Kuo R.C."/>
            <person name="Labutti K."/>
            <person name="Haridas S."/>
            <person name="Kuo A."/>
            <person name="Salamov A."/>
            <person name="Ahrendt S.R."/>
            <person name="Lipzen A."/>
            <person name="Sullivan W."/>
            <person name="Andreopoulos W.B."/>
            <person name="Clum A."/>
            <person name="Lindquist E."/>
            <person name="Daum C."/>
            <person name="Ramamoorthy G.K."/>
            <person name="Gryganskyi A."/>
            <person name="Culley D."/>
            <person name="Magnuson J.K."/>
            <person name="James T.Y."/>
            <person name="O'Malley M.A."/>
            <person name="Stajich J.E."/>
            <person name="Spatafora J.W."/>
            <person name="Visel A."/>
            <person name="Grigoriev I.V."/>
        </authorList>
    </citation>
    <scope>NUCLEOTIDE SEQUENCE [LARGE SCALE GENOMIC DNA]</scope>
    <source>
        <strain evidence="7 8">NRRL 3301</strain>
    </source>
</reference>
<evidence type="ECO:0000256" key="1">
    <source>
        <dbReference type="ARBA" id="ARBA00004123"/>
    </source>
</evidence>
<accession>A0A1X2GRF4</accession>
<comment type="subcellular location">
    <subcellularLocation>
        <location evidence="1">Nucleus</location>
    </subcellularLocation>
</comment>
<evidence type="ECO:0000313" key="7">
    <source>
        <dbReference type="EMBL" id="ORX59572.1"/>
    </source>
</evidence>
<organism evidence="7 8">
    <name type="scientific">Hesseltinella vesiculosa</name>
    <dbReference type="NCBI Taxonomy" id="101127"/>
    <lineage>
        <taxon>Eukaryota</taxon>
        <taxon>Fungi</taxon>
        <taxon>Fungi incertae sedis</taxon>
        <taxon>Mucoromycota</taxon>
        <taxon>Mucoromycotina</taxon>
        <taxon>Mucoromycetes</taxon>
        <taxon>Mucorales</taxon>
        <taxon>Cunninghamellaceae</taxon>
        <taxon>Hesseltinella</taxon>
    </lineage>
</organism>
<evidence type="ECO:0000256" key="2">
    <source>
        <dbReference type="ARBA" id="ARBA00010511"/>
    </source>
</evidence>
<sequence>MLSKSELLNTVIGLYLSNEAVVQSQLPLILEALTTRRLLTDDQTLDDHDHTMRRKWTVRLNSLIQSKRTETRWAAIMLIKSTCEQSPSLLFSNIKTWINQLLGIVAKPESDMVHKAAINTLSYLFKYTHNMPELQREITQPNLPRFNHHLLGLAHRPGVFCTAIDALTTNMITFPTLSRSAGDNIQKLCLSQLDGVQDLDAPTLEKVSACLVAIHHTTNRVSSAQHWRDTVLKLIGSYHQALDILFDTVDEEWANEDELIAYDFVRPSVDPLEAFPILLRRIEALQICLSTALGTSSLVTVSVPVGKLVNLVCRAFSMFEGSLMNEFKDKKTFSALILCLPNIHQTTCRLLTSLLISSGIHMASCSDLLCRLSVRLLDEYKKQKSLKVNVYRLITLCMERFGFVFAQEIEKPLVASILEDIKVQTIKMAAVATNESKDAKKKRKRNDLTHSDTMAVQRLVEEPHEIQIGALKALEKLLACHGSSMDLNRRNALDSQVISRLLQITQKPFEQSLDTDQLIKEHLYPCLIASVTSPMQVQASILPFAVRLFSAGLNEQNLKLQMLCRQGVTICELITHPRMPPLQMGTGLITQKLMEVKDREAQDEQRAAKQASMASERDYLTKSTVADISVSDHDHSKKARMDSDPVSRIAIPTPTISPLATDIQLGTEEKDDRADESMKEVSEPVSTPLIGKVIPNASTTVVEPTGFAATKPDTTPIASVPKKEPSMAAPAPPAPAPAARPAAAVETFEAPQGDSGDEFEMEDFVMDGPDSDEE</sequence>
<evidence type="ECO:0000313" key="8">
    <source>
        <dbReference type="Proteomes" id="UP000242146"/>
    </source>
</evidence>
<dbReference type="PANTHER" id="PTHR34105">
    <property type="entry name" value="PROLINE-, GLUTAMIC ACID- AND LEUCINE-RICH PROTEIN 1"/>
    <property type="match status" value="1"/>
</dbReference>
<feature type="compositionally biased region" description="Acidic residues" evidence="5">
    <location>
        <begin position="755"/>
        <end position="774"/>
    </location>
</feature>
<protein>
    <recommendedName>
        <fullName evidence="3">Pre-rRNA-processing protein RIX1</fullName>
    </recommendedName>
</protein>
<proteinExistence type="inferred from homology"/>
<dbReference type="Proteomes" id="UP000242146">
    <property type="component" value="Unassembled WGS sequence"/>
</dbReference>
<dbReference type="InterPro" id="IPR016024">
    <property type="entry name" value="ARM-type_fold"/>
</dbReference>
<comment type="similarity">
    <text evidence="2">Belongs to the RIX1/PELP1 family.</text>
</comment>
<dbReference type="AlphaFoldDB" id="A0A1X2GRF4"/>
<comment type="caution">
    <text evidence="7">The sequence shown here is derived from an EMBL/GenBank/DDBJ whole genome shotgun (WGS) entry which is preliminary data.</text>
</comment>
<dbReference type="OrthoDB" id="20900at2759"/>
<evidence type="ECO:0000256" key="5">
    <source>
        <dbReference type="SAM" id="MobiDB-lite"/>
    </source>
</evidence>
<feature type="region of interest" description="Disordered" evidence="5">
    <location>
        <begin position="705"/>
        <end position="774"/>
    </location>
</feature>
<gene>
    <name evidence="7" type="ORF">DM01DRAFT_1405095</name>
</gene>
<evidence type="ECO:0000256" key="4">
    <source>
        <dbReference type="ARBA" id="ARBA00023242"/>
    </source>
</evidence>
<dbReference type="PANTHER" id="PTHR34105:SF1">
    <property type="entry name" value="PROLINE-, GLUTAMIC ACID- AND LEUCINE-RICH PROTEIN 1"/>
    <property type="match status" value="1"/>
</dbReference>
<evidence type="ECO:0000256" key="3">
    <source>
        <dbReference type="ARBA" id="ARBA00021502"/>
    </source>
</evidence>
<dbReference type="STRING" id="101127.A0A1X2GRF4"/>
<feature type="domain" description="Pre-rRNA-processing protein RIX1 N-terminal" evidence="6">
    <location>
        <begin position="11"/>
        <end position="195"/>
    </location>
</feature>
<evidence type="ECO:0000259" key="6">
    <source>
        <dbReference type="Pfam" id="PF08167"/>
    </source>
</evidence>
<keyword evidence="8" id="KW-1185">Reference proteome</keyword>
<dbReference type="GO" id="GO:0006364">
    <property type="term" value="P:rRNA processing"/>
    <property type="evidence" value="ECO:0007669"/>
    <property type="project" value="TreeGrafter"/>
</dbReference>
<dbReference type="GO" id="GO:0005634">
    <property type="term" value="C:nucleus"/>
    <property type="evidence" value="ECO:0007669"/>
    <property type="project" value="UniProtKB-SubCell"/>
</dbReference>
<dbReference type="InterPro" id="IPR011989">
    <property type="entry name" value="ARM-like"/>
</dbReference>
<dbReference type="SUPFAM" id="SSF48371">
    <property type="entry name" value="ARM repeat"/>
    <property type="match status" value="1"/>
</dbReference>
<dbReference type="EMBL" id="MCGT01000005">
    <property type="protein sequence ID" value="ORX59572.1"/>
    <property type="molecule type" value="Genomic_DNA"/>
</dbReference>
<dbReference type="InterPro" id="IPR012583">
    <property type="entry name" value="RIX1_N"/>
</dbReference>
<dbReference type="Gene3D" id="1.25.10.10">
    <property type="entry name" value="Leucine-rich Repeat Variant"/>
    <property type="match status" value="1"/>
</dbReference>